<dbReference type="Proteomes" id="UP001528823">
    <property type="component" value="Unassembled WGS sequence"/>
</dbReference>
<dbReference type="SUPFAM" id="SSF55729">
    <property type="entry name" value="Acyl-CoA N-acyltransferases (Nat)"/>
    <property type="match status" value="1"/>
</dbReference>
<evidence type="ECO:0000259" key="1">
    <source>
        <dbReference type="PROSITE" id="PS51186"/>
    </source>
</evidence>
<sequence length="173" mass="19152">MLKTPRITFCPITAADFDFLFEHLSDEEQTRYLPLGKPYPKNKVKAYLSNRLSHWQQHGFGTFVLNSAATGKPIGYCGLEYVLETDFIDIRYGLIKQVWGQGLAFEAASACVAYGFELLQLDEIYGAAVPENKASIAVLTKLGMTPAPHFDAYGGVVDSFSVSKATFLEIRPS</sequence>
<dbReference type="PROSITE" id="PS51186">
    <property type="entry name" value="GNAT"/>
    <property type="match status" value="1"/>
</dbReference>
<proteinExistence type="predicted"/>
<reference evidence="2 3" key="1">
    <citation type="submission" date="2022-11" db="EMBL/GenBank/DDBJ databases">
        <title>Spartinivicinus poritis sp. nov., isolated from scleractinian coral Porites lutea.</title>
        <authorList>
            <person name="Zhang G."/>
            <person name="Cai L."/>
            <person name="Wei Q."/>
        </authorList>
    </citation>
    <scope>NUCLEOTIDE SEQUENCE [LARGE SCALE GENOMIC DNA]</scope>
    <source>
        <strain evidence="2 3">A2-2</strain>
    </source>
</reference>
<dbReference type="PANTHER" id="PTHR43792">
    <property type="entry name" value="GNAT FAMILY, PUTATIVE (AFU_ORTHOLOGUE AFUA_3G00765)-RELATED-RELATED"/>
    <property type="match status" value="1"/>
</dbReference>
<dbReference type="Pfam" id="PF13302">
    <property type="entry name" value="Acetyltransf_3"/>
    <property type="match status" value="1"/>
</dbReference>
<dbReference type="InterPro" id="IPR016181">
    <property type="entry name" value="Acyl_CoA_acyltransferase"/>
</dbReference>
<dbReference type="RefSeq" id="WP_274687237.1">
    <property type="nucleotide sequence ID" value="NZ_JAPMOU010000002.1"/>
</dbReference>
<evidence type="ECO:0000313" key="2">
    <source>
        <dbReference type="EMBL" id="MDE1460867.1"/>
    </source>
</evidence>
<dbReference type="Gene3D" id="3.40.630.30">
    <property type="match status" value="1"/>
</dbReference>
<comment type="caution">
    <text evidence="2">The sequence shown here is derived from an EMBL/GenBank/DDBJ whole genome shotgun (WGS) entry which is preliminary data.</text>
</comment>
<keyword evidence="3" id="KW-1185">Reference proteome</keyword>
<dbReference type="PANTHER" id="PTHR43792:SF1">
    <property type="entry name" value="N-ACETYLTRANSFERASE DOMAIN-CONTAINING PROTEIN"/>
    <property type="match status" value="1"/>
</dbReference>
<evidence type="ECO:0000313" key="3">
    <source>
        <dbReference type="Proteomes" id="UP001528823"/>
    </source>
</evidence>
<protein>
    <submittedName>
        <fullName evidence="2">GNAT family N-acetyltransferase</fullName>
    </submittedName>
</protein>
<dbReference type="EMBL" id="JAPMOU010000002">
    <property type="protein sequence ID" value="MDE1460867.1"/>
    <property type="molecule type" value="Genomic_DNA"/>
</dbReference>
<dbReference type="InterPro" id="IPR051531">
    <property type="entry name" value="N-acetyltransferase"/>
</dbReference>
<gene>
    <name evidence="2" type="ORF">ORQ98_02680</name>
</gene>
<feature type="domain" description="N-acetyltransferase" evidence="1">
    <location>
        <begin position="7"/>
        <end position="169"/>
    </location>
</feature>
<accession>A0ABT5U3C1</accession>
<organism evidence="2 3">
    <name type="scientific">Spartinivicinus poritis</name>
    <dbReference type="NCBI Taxonomy" id="2994640"/>
    <lineage>
        <taxon>Bacteria</taxon>
        <taxon>Pseudomonadati</taxon>
        <taxon>Pseudomonadota</taxon>
        <taxon>Gammaproteobacteria</taxon>
        <taxon>Oceanospirillales</taxon>
        <taxon>Zooshikellaceae</taxon>
        <taxon>Spartinivicinus</taxon>
    </lineage>
</organism>
<dbReference type="InterPro" id="IPR000182">
    <property type="entry name" value="GNAT_dom"/>
</dbReference>
<name>A0ABT5U3C1_9GAMM</name>